<evidence type="ECO:0000313" key="2">
    <source>
        <dbReference type="Proteomes" id="UP000676336"/>
    </source>
</evidence>
<sequence length="33" mass="4137">MKINIKKLKRYEQEYSINRAEEEQKETPLQRLE</sequence>
<proteinExistence type="predicted"/>
<evidence type="ECO:0000313" key="1">
    <source>
        <dbReference type="EMBL" id="CAF4769932.1"/>
    </source>
</evidence>
<dbReference type="AlphaFoldDB" id="A0A8S3AZ08"/>
<dbReference type="Proteomes" id="UP000676336">
    <property type="component" value="Unassembled WGS sequence"/>
</dbReference>
<protein>
    <submittedName>
        <fullName evidence="1">Uncharacterized protein</fullName>
    </submittedName>
</protein>
<organism evidence="1 2">
    <name type="scientific">Rotaria magnacalcarata</name>
    <dbReference type="NCBI Taxonomy" id="392030"/>
    <lineage>
        <taxon>Eukaryota</taxon>
        <taxon>Metazoa</taxon>
        <taxon>Spiralia</taxon>
        <taxon>Gnathifera</taxon>
        <taxon>Rotifera</taxon>
        <taxon>Eurotatoria</taxon>
        <taxon>Bdelloidea</taxon>
        <taxon>Philodinida</taxon>
        <taxon>Philodinidae</taxon>
        <taxon>Rotaria</taxon>
    </lineage>
</organism>
<gene>
    <name evidence="1" type="ORF">SMN809_LOCUS45898</name>
</gene>
<comment type="caution">
    <text evidence="1">The sequence shown here is derived from an EMBL/GenBank/DDBJ whole genome shotgun (WGS) entry which is preliminary data.</text>
</comment>
<name>A0A8S3AZ08_9BILA</name>
<feature type="non-terminal residue" evidence="1">
    <location>
        <position position="1"/>
    </location>
</feature>
<accession>A0A8S3AZ08</accession>
<dbReference type="EMBL" id="CAJOBI010141462">
    <property type="protein sequence ID" value="CAF4769932.1"/>
    <property type="molecule type" value="Genomic_DNA"/>
</dbReference>
<reference evidence="1" key="1">
    <citation type="submission" date="2021-02" db="EMBL/GenBank/DDBJ databases">
        <authorList>
            <person name="Nowell W R."/>
        </authorList>
    </citation>
    <scope>NUCLEOTIDE SEQUENCE</scope>
</reference>